<organism evidence="1">
    <name type="scientific">bioreactor metagenome</name>
    <dbReference type="NCBI Taxonomy" id="1076179"/>
    <lineage>
        <taxon>unclassified sequences</taxon>
        <taxon>metagenomes</taxon>
        <taxon>ecological metagenomes</taxon>
    </lineage>
</organism>
<comment type="caution">
    <text evidence="1">The sequence shown here is derived from an EMBL/GenBank/DDBJ whole genome shotgun (WGS) entry which is preliminary data.</text>
</comment>
<proteinExistence type="predicted"/>
<gene>
    <name evidence="1" type="ORF">SDC9_209208</name>
</gene>
<dbReference type="AlphaFoldDB" id="A0A645JCT2"/>
<dbReference type="EMBL" id="VSSQ01138136">
    <property type="protein sequence ID" value="MPN61471.1"/>
    <property type="molecule type" value="Genomic_DNA"/>
</dbReference>
<name>A0A645JCT2_9ZZZZ</name>
<protein>
    <submittedName>
        <fullName evidence="1">Uncharacterized protein</fullName>
    </submittedName>
</protein>
<sequence>MRAGLDSILSPFITSGTNDKEMHALREGIKNIIKEIAKMDLAAAKKQKK</sequence>
<evidence type="ECO:0000313" key="1">
    <source>
        <dbReference type="EMBL" id="MPN61471.1"/>
    </source>
</evidence>
<reference evidence="1" key="1">
    <citation type="submission" date="2019-08" db="EMBL/GenBank/DDBJ databases">
        <authorList>
            <person name="Kucharzyk K."/>
            <person name="Murdoch R.W."/>
            <person name="Higgins S."/>
            <person name="Loffler F."/>
        </authorList>
    </citation>
    <scope>NUCLEOTIDE SEQUENCE</scope>
</reference>
<accession>A0A645JCT2</accession>